<dbReference type="OrthoDB" id="426293at2759"/>
<feature type="transmembrane region" description="Helical" evidence="6">
    <location>
        <begin position="291"/>
        <end position="315"/>
    </location>
</feature>
<dbReference type="PROSITE" id="PS50042">
    <property type="entry name" value="CNMP_BINDING_3"/>
    <property type="match status" value="1"/>
</dbReference>
<reference evidence="8" key="1">
    <citation type="submission" date="2021-01" db="EMBL/GenBank/DDBJ databases">
        <authorList>
            <consortium name="Genoscope - CEA"/>
            <person name="William W."/>
        </authorList>
    </citation>
    <scope>NUCLEOTIDE SEQUENCE</scope>
</reference>
<protein>
    <recommendedName>
        <fullName evidence="7">Cyclic nucleotide-binding domain-containing protein</fullName>
    </recommendedName>
</protein>
<dbReference type="InterPro" id="IPR005821">
    <property type="entry name" value="Ion_trans_dom"/>
</dbReference>
<dbReference type="EMBL" id="CAJJDO010000050">
    <property type="protein sequence ID" value="CAD8168862.1"/>
    <property type="molecule type" value="Genomic_DNA"/>
</dbReference>
<keyword evidence="4 6" id="KW-0472">Membrane</keyword>
<organism evidence="8 9">
    <name type="scientific">Paramecium pentaurelia</name>
    <dbReference type="NCBI Taxonomy" id="43138"/>
    <lineage>
        <taxon>Eukaryota</taxon>
        <taxon>Sar</taxon>
        <taxon>Alveolata</taxon>
        <taxon>Ciliophora</taxon>
        <taxon>Intramacronucleata</taxon>
        <taxon>Oligohymenophorea</taxon>
        <taxon>Peniculida</taxon>
        <taxon>Parameciidae</taxon>
        <taxon>Paramecium</taxon>
    </lineage>
</organism>
<evidence type="ECO:0000256" key="1">
    <source>
        <dbReference type="ARBA" id="ARBA00004141"/>
    </source>
</evidence>
<evidence type="ECO:0000313" key="8">
    <source>
        <dbReference type="EMBL" id="CAD8168862.1"/>
    </source>
</evidence>
<evidence type="ECO:0000256" key="5">
    <source>
        <dbReference type="SAM" id="MobiDB-lite"/>
    </source>
</evidence>
<comment type="caution">
    <text evidence="8">The sequence shown here is derived from an EMBL/GenBank/DDBJ whole genome shotgun (WGS) entry which is preliminary data.</text>
</comment>
<feature type="transmembrane region" description="Helical" evidence="6">
    <location>
        <begin position="160"/>
        <end position="185"/>
    </location>
</feature>
<keyword evidence="3 6" id="KW-1133">Transmembrane helix</keyword>
<keyword evidence="9" id="KW-1185">Reference proteome</keyword>
<evidence type="ECO:0000256" key="3">
    <source>
        <dbReference type="ARBA" id="ARBA00022989"/>
    </source>
</evidence>
<name>A0A8S1UY98_9CILI</name>
<dbReference type="InterPro" id="IPR051413">
    <property type="entry name" value="K/Na_HCN_channel"/>
</dbReference>
<dbReference type="SMART" id="SM00100">
    <property type="entry name" value="cNMP"/>
    <property type="match status" value="1"/>
</dbReference>
<dbReference type="Pfam" id="PF00520">
    <property type="entry name" value="Ion_trans"/>
    <property type="match status" value="1"/>
</dbReference>
<feature type="transmembrane region" description="Helical" evidence="6">
    <location>
        <begin position="343"/>
        <end position="362"/>
    </location>
</feature>
<evidence type="ECO:0000256" key="6">
    <source>
        <dbReference type="SAM" id="Phobius"/>
    </source>
</evidence>
<dbReference type="GO" id="GO:0003254">
    <property type="term" value="P:regulation of membrane depolarization"/>
    <property type="evidence" value="ECO:0007669"/>
    <property type="project" value="TreeGrafter"/>
</dbReference>
<dbReference type="PANTHER" id="PTHR45689:SF5">
    <property type="entry name" value="I[[H]] CHANNEL, ISOFORM E"/>
    <property type="match status" value="1"/>
</dbReference>
<feature type="compositionally biased region" description="Basic and acidic residues" evidence="5">
    <location>
        <begin position="714"/>
        <end position="733"/>
    </location>
</feature>
<evidence type="ECO:0000256" key="2">
    <source>
        <dbReference type="ARBA" id="ARBA00022692"/>
    </source>
</evidence>
<dbReference type="GO" id="GO:0098855">
    <property type="term" value="C:HCN channel complex"/>
    <property type="evidence" value="ECO:0007669"/>
    <property type="project" value="TreeGrafter"/>
</dbReference>
<proteinExistence type="predicted"/>
<dbReference type="GO" id="GO:0035725">
    <property type="term" value="P:sodium ion transmembrane transport"/>
    <property type="evidence" value="ECO:0007669"/>
    <property type="project" value="TreeGrafter"/>
</dbReference>
<dbReference type="PANTHER" id="PTHR45689">
    <property type="entry name" value="I[[H]] CHANNEL, ISOFORM E"/>
    <property type="match status" value="1"/>
</dbReference>
<dbReference type="Pfam" id="PF00027">
    <property type="entry name" value="cNMP_binding"/>
    <property type="match status" value="1"/>
</dbReference>
<feature type="transmembrane region" description="Helical" evidence="6">
    <location>
        <begin position="197"/>
        <end position="217"/>
    </location>
</feature>
<dbReference type="InterPro" id="IPR000595">
    <property type="entry name" value="cNMP-bd_dom"/>
</dbReference>
<sequence length="857" mass="101486">MSVYSLSPRSQIDQNLFSQITPRINDPSLQNLTIDQQQYLDNFKPFKKLPVLFKQEQIKIECNEKINFENASYQDQNELPRSQACSVMTEKGGKSIFQIIKINNLVKRFKTILLSRSYILSQSQKEKLKNNLFYQEKYIQDKKDNSNNILSFVIDPTNKFIILWDIIMFFMTLSLIIVIPFFWSFDQQYPILKIQEMWSFLIFFLLDIILKLNIAIIKKGNIIKARKSIMKKYLQTSFILDLSFLFLVYYTVNLESILIFISYCAISLIKLQKVISKIVKLLNLSVIQREIISLINLVITINLIAHFMACIWHYIGMTTMENEKNSWILEKNLQNDTKQVRYIFSYYWAIVTMITVGYGDIIPQNHVEAFSCIFLMLLSCAVFTFSLNQVGTIVQNINKQKRQFQEMLRILTSYMKQHSIPDQLQSRARSYLEYRCIKRNQQSKYHLQSILEQLSSFLQQELMLNVFKNLLQDCKIISHNFSEDTIKKMSSSLQTAYYCPDEYIYLQNSIEDNYLYFLDYGKVEIYEEKSQQKVAELQKGKYFGEESFFTQQPRKFSAISRSFTKVFRISQTSFMSLLNQEEHEVYHQIKHLFLFKAYFHGQKCQICHQTDHQIEDCKLLNYKPDIEKLILKDNQKIQNRSRIIRSNKRSYKALKIQHNLKLVQKSLEQSYGWEDILYDEEENLHLKTEDVELINQESPVSKRKESYPKQSDSSPRDKIISHDSSSKGDKLISHDSNKRIQFQKYDGLTKSKQFQAPQQLIQTSETEIKQNYGPTDQRTQLGQITVSCNYQIAGFEKAMEFKSFFPQFNLHVLILDYNKKVKILNKTSKSIYQLFNHQIKKRTSVRKDRSSKYLQMH</sequence>
<feature type="region of interest" description="Disordered" evidence="5">
    <location>
        <begin position="695"/>
        <end position="733"/>
    </location>
</feature>
<gene>
    <name evidence="8" type="ORF">PPENT_87.1.T0500028</name>
</gene>
<evidence type="ECO:0000313" key="9">
    <source>
        <dbReference type="Proteomes" id="UP000689195"/>
    </source>
</evidence>
<dbReference type="Proteomes" id="UP000689195">
    <property type="component" value="Unassembled WGS sequence"/>
</dbReference>
<feature type="transmembrane region" description="Helical" evidence="6">
    <location>
        <begin position="369"/>
        <end position="387"/>
    </location>
</feature>
<evidence type="ECO:0000256" key="4">
    <source>
        <dbReference type="ARBA" id="ARBA00023136"/>
    </source>
</evidence>
<evidence type="ECO:0000259" key="7">
    <source>
        <dbReference type="PROSITE" id="PS50042"/>
    </source>
</evidence>
<dbReference type="GO" id="GO:0005249">
    <property type="term" value="F:voltage-gated potassium channel activity"/>
    <property type="evidence" value="ECO:0007669"/>
    <property type="project" value="TreeGrafter"/>
</dbReference>
<dbReference type="AlphaFoldDB" id="A0A8S1UY98"/>
<comment type="subcellular location">
    <subcellularLocation>
        <location evidence="1">Membrane</location>
        <topology evidence="1">Multi-pass membrane protein</topology>
    </subcellularLocation>
</comment>
<feature type="domain" description="Cyclic nucleotide-binding" evidence="7">
    <location>
        <begin position="477"/>
        <end position="578"/>
    </location>
</feature>
<accession>A0A8S1UY98</accession>
<dbReference type="CDD" id="cd00038">
    <property type="entry name" value="CAP_ED"/>
    <property type="match status" value="1"/>
</dbReference>
<feature type="transmembrane region" description="Helical" evidence="6">
    <location>
        <begin position="233"/>
        <end position="251"/>
    </location>
</feature>
<keyword evidence="2 6" id="KW-0812">Transmembrane</keyword>